<dbReference type="KEGG" id="dbk:DGMP_33760"/>
<evidence type="ECO:0000313" key="2">
    <source>
        <dbReference type="Proteomes" id="UP000826725"/>
    </source>
</evidence>
<dbReference type="Proteomes" id="UP000826725">
    <property type="component" value="Chromosome"/>
</dbReference>
<protein>
    <recommendedName>
        <fullName evidence="3">YkgJ family cysteine cluster protein</fullName>
    </recommendedName>
</protein>
<organism evidence="1 2">
    <name type="scientific">Desulfomarina profundi</name>
    <dbReference type="NCBI Taxonomy" id="2772557"/>
    <lineage>
        <taxon>Bacteria</taxon>
        <taxon>Pseudomonadati</taxon>
        <taxon>Thermodesulfobacteriota</taxon>
        <taxon>Desulfobulbia</taxon>
        <taxon>Desulfobulbales</taxon>
        <taxon>Desulfobulbaceae</taxon>
        <taxon>Desulfomarina</taxon>
    </lineage>
</organism>
<name>A0A8D5FJS8_9BACT</name>
<dbReference type="InterPro" id="IPR005358">
    <property type="entry name" value="Puta_zinc/iron-chelating_dom"/>
</dbReference>
<sequence length="237" mass="27342">MKEKILKTVYEIFTVWSKDFDVACHRGCFVCCTRNVTMTAVEGELILRYIRKNKMEHQFAERLQSASPKKRPKMTTNDFARACLQEKMYDFEEPSPEEKCPFLEDNLCIIYPVRPFVCRMMISRHQCAKGQPASLSNDYLAAATAVMQIIEHLGQKEYWGNMLDVLPALCDISEHHTVASHLDNVVIMEARMRTLTAKPLPGFLFTEEEEQTVAPLLQTIFNTEIMGRRIEDILNGR</sequence>
<gene>
    <name evidence="1" type="ORF">DGMP_33760</name>
</gene>
<dbReference type="Pfam" id="PF03692">
    <property type="entry name" value="CxxCxxCC"/>
    <property type="match status" value="1"/>
</dbReference>
<dbReference type="RefSeq" id="WP_228855015.1">
    <property type="nucleotide sequence ID" value="NZ_AP024086.1"/>
</dbReference>
<keyword evidence="2" id="KW-1185">Reference proteome</keyword>
<evidence type="ECO:0000313" key="1">
    <source>
        <dbReference type="EMBL" id="BCL62683.1"/>
    </source>
</evidence>
<dbReference type="EMBL" id="AP024086">
    <property type="protein sequence ID" value="BCL62683.1"/>
    <property type="molecule type" value="Genomic_DNA"/>
</dbReference>
<dbReference type="AlphaFoldDB" id="A0A8D5FJS8"/>
<accession>A0A8D5FJS8</accession>
<proteinExistence type="predicted"/>
<reference evidence="1" key="1">
    <citation type="submission" date="2020-09" db="EMBL/GenBank/DDBJ databases">
        <title>Desulfogranum mesoprofundum gen. nov., sp. nov., a novel mesophilic, sulfate-reducing chemolithoautotroph isolated from a deep-sea hydrothermal vent chimney in the Suiyo Seamount.</title>
        <authorList>
            <person name="Hashimoto Y."/>
            <person name="Nakagawa S."/>
        </authorList>
    </citation>
    <scope>NUCLEOTIDE SEQUENCE</scope>
    <source>
        <strain evidence="1">KT2</strain>
    </source>
</reference>
<evidence type="ECO:0008006" key="3">
    <source>
        <dbReference type="Google" id="ProtNLM"/>
    </source>
</evidence>